<dbReference type="Pfam" id="PF10056">
    <property type="entry name" value="DUF2293"/>
    <property type="match status" value="1"/>
</dbReference>
<dbReference type="Proteomes" id="UP001456524">
    <property type="component" value="Unassembled WGS sequence"/>
</dbReference>
<evidence type="ECO:0000256" key="1">
    <source>
        <dbReference type="SAM" id="MobiDB-lite"/>
    </source>
</evidence>
<sequence>MGRERSVRASSSSRVVGHKRKKPYTVILESVTQKRRKLRIADSFEENAPNGYTFVPIGNVELTEQCKEFCRKKGLKAYNVSTHPSSEARANPGKVSYHLNRVGFHFPSAVVDQAMEWIGIPLNGRSRAGIANNIGRRLKTYGSQPEKVAVRSAMKDLFPKMPPESLAVILEHAFQQGANRVGTATNLSIERRVQMAVLAHVRHKHTNYDRLLKEVGYIEARKTVEKPCIEKILEWRGEGQEEDDEMEDDFREVIVLDDDDDDDSDVDNSGSGHSSPSLELVANEATADDLGPRDPVHARKDWTEPRATMASRHLEPARAPMLPSGHRPQGIQARPLYEPTPAESQMSFRGFDERNHVRYSSFAQNQTLEEIDRSLLADLSPSSLHRRR</sequence>
<keyword evidence="4" id="KW-1185">Reference proteome</keyword>
<evidence type="ECO:0000313" key="3">
    <source>
        <dbReference type="EMBL" id="KAK8161884.1"/>
    </source>
</evidence>
<feature type="domain" description="DUF2293" evidence="2">
    <location>
        <begin position="153"/>
        <end position="236"/>
    </location>
</feature>
<protein>
    <recommendedName>
        <fullName evidence="2">DUF2293 domain-containing protein</fullName>
    </recommendedName>
</protein>
<organism evidence="3 4">
    <name type="scientific">Phyllosticta citrichinensis</name>
    <dbReference type="NCBI Taxonomy" id="1130410"/>
    <lineage>
        <taxon>Eukaryota</taxon>
        <taxon>Fungi</taxon>
        <taxon>Dikarya</taxon>
        <taxon>Ascomycota</taxon>
        <taxon>Pezizomycotina</taxon>
        <taxon>Dothideomycetes</taxon>
        <taxon>Dothideomycetes incertae sedis</taxon>
        <taxon>Botryosphaeriales</taxon>
        <taxon>Phyllostictaceae</taxon>
        <taxon>Phyllosticta</taxon>
    </lineage>
</organism>
<reference evidence="3 4" key="1">
    <citation type="journal article" date="2022" name="G3 (Bethesda)">
        <title>Enemy or ally: a genomic approach to elucidate the lifestyle of Phyllosticta citrichinaensis.</title>
        <authorList>
            <person name="Buijs V.A."/>
            <person name="Groenewald J.Z."/>
            <person name="Haridas S."/>
            <person name="LaButti K.M."/>
            <person name="Lipzen A."/>
            <person name="Martin F.M."/>
            <person name="Barry K."/>
            <person name="Grigoriev I.V."/>
            <person name="Crous P.W."/>
            <person name="Seidl M.F."/>
        </authorList>
    </citation>
    <scope>NUCLEOTIDE SEQUENCE [LARGE SCALE GENOMIC DNA]</scope>
    <source>
        <strain evidence="3 4">CBS 129764</strain>
    </source>
</reference>
<accession>A0ABR1XNV4</accession>
<comment type="caution">
    <text evidence="3">The sequence shown here is derived from an EMBL/GenBank/DDBJ whole genome shotgun (WGS) entry which is preliminary data.</text>
</comment>
<dbReference type="InterPro" id="IPR018744">
    <property type="entry name" value="DUF2293"/>
</dbReference>
<name>A0ABR1XNV4_9PEZI</name>
<evidence type="ECO:0000313" key="4">
    <source>
        <dbReference type="Proteomes" id="UP001456524"/>
    </source>
</evidence>
<evidence type="ECO:0000259" key="2">
    <source>
        <dbReference type="Pfam" id="PF10056"/>
    </source>
</evidence>
<feature type="compositionally biased region" description="Polar residues" evidence="1">
    <location>
        <begin position="268"/>
        <end position="277"/>
    </location>
</feature>
<feature type="compositionally biased region" description="Basic and acidic residues" evidence="1">
    <location>
        <begin position="290"/>
        <end position="304"/>
    </location>
</feature>
<feature type="region of interest" description="Disordered" evidence="1">
    <location>
        <begin position="258"/>
        <end position="307"/>
    </location>
</feature>
<dbReference type="PANTHER" id="PTHR38113:SF1">
    <property type="entry name" value="DUF2293 DOMAIN-CONTAINING PROTEIN"/>
    <property type="match status" value="1"/>
</dbReference>
<dbReference type="PANTHER" id="PTHR38113">
    <property type="match status" value="1"/>
</dbReference>
<gene>
    <name evidence="3" type="ORF">IWX90DRAFT_388721</name>
</gene>
<dbReference type="EMBL" id="JBBWUH010000007">
    <property type="protein sequence ID" value="KAK8161884.1"/>
    <property type="molecule type" value="Genomic_DNA"/>
</dbReference>
<proteinExistence type="predicted"/>